<dbReference type="Pfam" id="PF00959">
    <property type="entry name" value="Phage_lysozyme"/>
    <property type="match status" value="1"/>
</dbReference>
<keyword evidence="1 4" id="KW-0929">Antimicrobial</keyword>
<name>A0A1I2GBY1_9BURK</name>
<dbReference type="GO" id="GO:0009253">
    <property type="term" value="P:peptidoglycan catabolic process"/>
    <property type="evidence" value="ECO:0007669"/>
    <property type="project" value="InterPro"/>
</dbReference>
<gene>
    <name evidence="6" type="ORF">SAMN04489711_11449</name>
</gene>
<evidence type="ECO:0000256" key="3">
    <source>
        <dbReference type="ARBA" id="ARBA00023200"/>
    </source>
</evidence>
<dbReference type="InterPro" id="IPR002196">
    <property type="entry name" value="Glyco_hydro_24"/>
</dbReference>
<feature type="transmembrane region" description="Helical" evidence="5">
    <location>
        <begin position="262"/>
        <end position="280"/>
    </location>
</feature>
<proteinExistence type="inferred from homology"/>
<dbReference type="PANTHER" id="PTHR38107">
    <property type="match status" value="1"/>
</dbReference>
<dbReference type="EC" id="3.2.1.17" evidence="4"/>
<keyword evidence="5" id="KW-0472">Membrane</keyword>
<keyword evidence="4" id="KW-0378">Hydrolase</keyword>
<keyword evidence="5" id="KW-1133">Transmembrane helix</keyword>
<protein>
    <recommendedName>
        <fullName evidence="4">Lysozyme</fullName>
        <ecNumber evidence="4">3.2.1.17</ecNumber>
    </recommendedName>
</protein>
<comment type="catalytic activity">
    <reaction evidence="4">
        <text>Hydrolysis of (1-&gt;4)-beta-linkages between N-acetylmuramic acid and N-acetyl-D-glucosamine residues in a peptidoglycan and between N-acetyl-D-glucosamine residues in chitodextrins.</text>
        <dbReference type="EC" id="3.2.1.17"/>
    </reaction>
</comment>
<dbReference type="PANTHER" id="PTHR38107:SF3">
    <property type="entry name" value="LYSOZYME RRRD-RELATED"/>
    <property type="match status" value="1"/>
</dbReference>
<dbReference type="SUPFAM" id="SSF53955">
    <property type="entry name" value="Lysozyme-like"/>
    <property type="match status" value="1"/>
</dbReference>
<evidence type="ECO:0000256" key="2">
    <source>
        <dbReference type="ARBA" id="ARBA00022638"/>
    </source>
</evidence>
<evidence type="ECO:0000256" key="1">
    <source>
        <dbReference type="ARBA" id="ARBA00022529"/>
    </source>
</evidence>
<dbReference type="OrthoDB" id="5327667at2"/>
<keyword evidence="5" id="KW-0812">Transmembrane</keyword>
<sequence length="291" mass="30697">MQTYPINPAGIKLLHDREAFVGHAYPDPYSPLGKALRGAGLWRKYLAAPFAIPASISGLSGAPWTIGWGFTEGVREGDRMTLQEADARLAVELDKIATAVRAACTVPPNENQLAAMVVLAYNIGLGWSGSSKPKGAKDGFRQSSVLKAHNRGDTAAAARAFRLWNKAGGEVSPGLEARRLAESQLYLTPASGPAGAAASPAAPVDDVQTLMPQAVDAERPLTASTINRASVAAGGTAAVATIAETARTVTDIKSSAERLGDWLLPMLLVGIVLLCGYIVWERVKVRREGWS</sequence>
<dbReference type="RefSeq" id="WP_092940850.1">
    <property type="nucleotide sequence ID" value="NZ_FONX01000014.1"/>
</dbReference>
<accession>A0A1I2GBY1</accession>
<evidence type="ECO:0000313" key="6">
    <source>
        <dbReference type="EMBL" id="SFF14639.1"/>
    </source>
</evidence>
<keyword evidence="7" id="KW-1185">Reference proteome</keyword>
<dbReference type="STRING" id="1177982.SAMN04489711_11449"/>
<dbReference type="GO" id="GO:0031640">
    <property type="term" value="P:killing of cells of another organism"/>
    <property type="evidence" value="ECO:0007669"/>
    <property type="project" value="UniProtKB-KW"/>
</dbReference>
<comment type="similarity">
    <text evidence="4">Belongs to the glycosyl hydrolase 24 family.</text>
</comment>
<dbReference type="GO" id="GO:0042742">
    <property type="term" value="P:defense response to bacterium"/>
    <property type="evidence" value="ECO:0007669"/>
    <property type="project" value="UniProtKB-KW"/>
</dbReference>
<dbReference type="EMBL" id="FONX01000014">
    <property type="protein sequence ID" value="SFF14639.1"/>
    <property type="molecule type" value="Genomic_DNA"/>
</dbReference>
<dbReference type="Proteomes" id="UP000199119">
    <property type="component" value="Unassembled WGS sequence"/>
</dbReference>
<evidence type="ECO:0000313" key="7">
    <source>
        <dbReference type="Proteomes" id="UP000199119"/>
    </source>
</evidence>
<keyword evidence="2 4" id="KW-0081">Bacteriolytic enzyme</keyword>
<dbReference type="CDD" id="cd00737">
    <property type="entry name" value="lyz_endolysin_autolysin"/>
    <property type="match status" value="1"/>
</dbReference>
<keyword evidence="4" id="KW-0326">Glycosidase</keyword>
<dbReference type="InterPro" id="IPR023346">
    <property type="entry name" value="Lysozyme-like_dom_sf"/>
</dbReference>
<dbReference type="InterPro" id="IPR033907">
    <property type="entry name" value="Endolysin_autolysin"/>
</dbReference>
<keyword evidence="3" id="KW-1035">Host cytoplasm</keyword>
<evidence type="ECO:0000256" key="5">
    <source>
        <dbReference type="SAM" id="Phobius"/>
    </source>
</evidence>
<dbReference type="InterPro" id="IPR023347">
    <property type="entry name" value="Lysozyme_dom_sf"/>
</dbReference>
<dbReference type="GO" id="GO:0016998">
    <property type="term" value="P:cell wall macromolecule catabolic process"/>
    <property type="evidence" value="ECO:0007669"/>
    <property type="project" value="InterPro"/>
</dbReference>
<organism evidence="6 7">
    <name type="scientific">Paracidovorax wautersii</name>
    <dbReference type="NCBI Taxonomy" id="1177982"/>
    <lineage>
        <taxon>Bacteria</taxon>
        <taxon>Pseudomonadati</taxon>
        <taxon>Pseudomonadota</taxon>
        <taxon>Betaproteobacteria</taxon>
        <taxon>Burkholderiales</taxon>
        <taxon>Comamonadaceae</taxon>
        <taxon>Paracidovorax</taxon>
    </lineage>
</organism>
<dbReference type="InterPro" id="IPR051018">
    <property type="entry name" value="Bacteriophage_GH24"/>
</dbReference>
<dbReference type="Gene3D" id="1.10.530.40">
    <property type="match status" value="1"/>
</dbReference>
<dbReference type="GO" id="GO:0003796">
    <property type="term" value="F:lysozyme activity"/>
    <property type="evidence" value="ECO:0007669"/>
    <property type="project" value="UniProtKB-EC"/>
</dbReference>
<reference evidence="7" key="1">
    <citation type="submission" date="2016-10" db="EMBL/GenBank/DDBJ databases">
        <authorList>
            <person name="Varghese N."/>
            <person name="Submissions S."/>
        </authorList>
    </citation>
    <scope>NUCLEOTIDE SEQUENCE [LARGE SCALE GENOMIC DNA]</scope>
    <source>
        <strain evidence="7">DSM 27981</strain>
    </source>
</reference>
<dbReference type="AlphaFoldDB" id="A0A1I2GBY1"/>
<evidence type="ECO:0000256" key="4">
    <source>
        <dbReference type="RuleBase" id="RU003788"/>
    </source>
</evidence>